<organism evidence="2 3">
    <name type="scientific">Ornithinimicrobium kibberense</name>
    <dbReference type="NCBI Taxonomy" id="282060"/>
    <lineage>
        <taxon>Bacteria</taxon>
        <taxon>Bacillati</taxon>
        <taxon>Actinomycetota</taxon>
        <taxon>Actinomycetes</taxon>
        <taxon>Micrococcales</taxon>
        <taxon>Ornithinimicrobiaceae</taxon>
        <taxon>Ornithinimicrobium</taxon>
    </lineage>
</organism>
<dbReference type="Pfam" id="PF00128">
    <property type="entry name" value="Alpha-amylase"/>
    <property type="match status" value="2"/>
</dbReference>
<keyword evidence="3" id="KW-1185">Reference proteome</keyword>
<evidence type="ECO:0000313" key="2">
    <source>
        <dbReference type="EMBL" id="MFB9731314.1"/>
    </source>
</evidence>
<evidence type="ECO:0000313" key="3">
    <source>
        <dbReference type="Proteomes" id="UP001589613"/>
    </source>
</evidence>
<comment type="caution">
    <text evidence="2">The sequence shown here is derived from an EMBL/GenBank/DDBJ whole genome shotgun (WGS) entry which is preliminary data.</text>
</comment>
<dbReference type="EMBL" id="JBHMAX010000010">
    <property type="protein sequence ID" value="MFB9731314.1"/>
    <property type="molecule type" value="Genomic_DNA"/>
</dbReference>
<dbReference type="InterPro" id="IPR006047">
    <property type="entry name" value="GH13_cat_dom"/>
</dbReference>
<feature type="domain" description="Glycosyl hydrolase family 13 catalytic" evidence="1">
    <location>
        <begin position="29"/>
        <end position="435"/>
    </location>
</feature>
<accession>A0ABV5V0I8</accession>
<sequence length="573" mass="65031">EAGAAAGQGGDMRITDTSDLWWKNAIVYSMDVETFYDANGDGVGDIQGLARRIDYLADLGITCLWLMPFYPSPDRDDGYDVMDYYGVDERLGNHGQFVELVRLAHDRGIKVIADLVINHTSDQHPWFKASRKEKDPEKNYYRDFYVWRSDDPGDTSDQVVFPDEEDSIWELDERTGEYYLHHFYKHQPDLNLDHPAVVDEIMRTVGFWLQLGLDGFRVDGVPFFEQSAEATGSPEYVVDPHRFMKQLRDFLSRRNGSAMMLGEVNLSREEQLRFFGGDAADEMHMQFDFITMQRTYLALARQDARPLVEALHGRPPIHRTCQWATFLRNHDELTLDKLTEEERQEVFAAFGPEERMQVYDRGLKRRLPPMMGGDPRRVRMAYSLMFSLPGSPSLYFGEEIGMGEDLEAEGRMAVRSPMQWSPGKNGGFSTARPSRLVQRVVPGPYGPEHVNVLTQQHDPDSLLSWIRGLIDIRKACPEVGWGELTVLEHDAGPQVLAHRLDIDASAVLAVHNLGAEPVTVEVDVDGPIADPHLTDLLSHETLEVEQGGTLTVQLDGYGVRWVRLRPQGQLSIP</sequence>
<dbReference type="PANTHER" id="PTHR10357:SF219">
    <property type="entry name" value="MALTOSE ALPHA-D-GLUCOSYLTRANSFERASE"/>
    <property type="match status" value="1"/>
</dbReference>
<dbReference type="SMART" id="SM00642">
    <property type="entry name" value="Aamy"/>
    <property type="match status" value="1"/>
</dbReference>
<dbReference type="PANTHER" id="PTHR10357">
    <property type="entry name" value="ALPHA-AMYLASE FAMILY MEMBER"/>
    <property type="match status" value="1"/>
</dbReference>
<dbReference type="Gene3D" id="3.20.20.80">
    <property type="entry name" value="Glycosidases"/>
    <property type="match status" value="1"/>
</dbReference>
<dbReference type="InterPro" id="IPR045857">
    <property type="entry name" value="O16G_dom_2"/>
</dbReference>
<name>A0ABV5V0I8_9MICO</name>
<dbReference type="SUPFAM" id="SSF51011">
    <property type="entry name" value="Glycosyl hydrolase domain"/>
    <property type="match status" value="1"/>
</dbReference>
<dbReference type="InterPro" id="IPR013780">
    <property type="entry name" value="Glyco_hydro_b"/>
</dbReference>
<proteinExistence type="predicted"/>
<dbReference type="CDD" id="cd11334">
    <property type="entry name" value="AmyAc_TreS"/>
    <property type="match status" value="1"/>
</dbReference>
<reference evidence="2 3" key="1">
    <citation type="submission" date="2024-09" db="EMBL/GenBank/DDBJ databases">
        <authorList>
            <person name="Sun Q."/>
            <person name="Mori K."/>
        </authorList>
    </citation>
    <scope>NUCLEOTIDE SEQUENCE [LARGE SCALE GENOMIC DNA]</scope>
    <source>
        <strain evidence="2 3">JCM 12763</strain>
    </source>
</reference>
<dbReference type="Pfam" id="PF22157">
    <property type="entry name" value="SupH-like_C"/>
    <property type="match status" value="1"/>
</dbReference>
<evidence type="ECO:0000259" key="1">
    <source>
        <dbReference type="SMART" id="SM00642"/>
    </source>
</evidence>
<gene>
    <name evidence="2" type="ORF">ACFFN0_04565</name>
</gene>
<dbReference type="Proteomes" id="UP001589613">
    <property type="component" value="Unassembled WGS sequence"/>
</dbReference>
<dbReference type="InterPro" id="IPR054049">
    <property type="entry name" value="SupH-like_C"/>
</dbReference>
<dbReference type="Gene3D" id="2.60.40.1180">
    <property type="entry name" value="Golgi alpha-mannosidase II"/>
    <property type="match status" value="1"/>
</dbReference>
<protein>
    <submittedName>
        <fullName evidence="2">Alpha-amylase family protein</fullName>
    </submittedName>
</protein>
<dbReference type="RefSeq" id="WP_377465763.1">
    <property type="nucleotide sequence ID" value="NZ_JBHMAX010000010.1"/>
</dbReference>
<dbReference type="InterPro" id="IPR017853">
    <property type="entry name" value="GH"/>
</dbReference>
<dbReference type="SUPFAM" id="SSF51445">
    <property type="entry name" value="(Trans)glycosidases"/>
    <property type="match status" value="1"/>
</dbReference>
<feature type="non-terminal residue" evidence="2">
    <location>
        <position position="1"/>
    </location>
</feature>
<dbReference type="Gene3D" id="3.90.400.10">
    <property type="entry name" value="Oligo-1,6-glucosidase, Domain 2"/>
    <property type="match status" value="1"/>
</dbReference>